<dbReference type="Gene3D" id="1.20.1290.30">
    <property type="match status" value="1"/>
</dbReference>
<evidence type="ECO:0000313" key="1">
    <source>
        <dbReference type="EMBL" id="SBW04881.1"/>
    </source>
</evidence>
<dbReference type="InterPro" id="IPR037210">
    <property type="entry name" value="YoaC-like_sf"/>
</dbReference>
<proteinExistence type="predicted"/>
<protein>
    <submittedName>
        <fullName evidence="1">Uncharacterized protein</fullName>
    </submittedName>
</protein>
<dbReference type="EMBL" id="FLUO01000001">
    <property type="protein sequence ID" value="SBW04881.1"/>
    <property type="molecule type" value="Genomic_DNA"/>
</dbReference>
<organism evidence="1">
    <name type="scientific">uncultured Alphaproteobacteria bacterium</name>
    <dbReference type="NCBI Taxonomy" id="91750"/>
    <lineage>
        <taxon>Bacteria</taxon>
        <taxon>Pseudomonadati</taxon>
        <taxon>Pseudomonadota</taxon>
        <taxon>Alphaproteobacteria</taxon>
        <taxon>environmental samples</taxon>
    </lineage>
</organism>
<sequence length="251" mass="28349">MSEITRVLIPLESHSIETFQTALSYAIQICKKTKASSIILLTHTKQQLKGTSLYQFLGDRAVKALSKGTVALSGGIQLRHETMQTLRWVSHPSVILAYYAETRILDLADEQHNIVGVVAVPDLPGEADDWATRWGTIVHGRGRVAPAALIEDGIVVRALEHLTQMINLSTGLGHPRDKEQANEVLRILRAKGHMDPTPKIRSWAIRNGWRPKDADELEKLSLNIWKLKNKPSIAKFCNAHERYDRWRRDED</sequence>
<dbReference type="AlphaFoldDB" id="A0A212JZI8"/>
<gene>
    <name evidence="1" type="ORF">KL86APRO_11910</name>
</gene>
<name>A0A212JZI8_9PROT</name>
<accession>A0A212JZI8</accession>
<reference evidence="1" key="1">
    <citation type="submission" date="2016-04" db="EMBL/GenBank/DDBJ databases">
        <authorList>
            <person name="Evans L.H."/>
            <person name="Alamgir A."/>
            <person name="Owens N."/>
            <person name="Weber N.D."/>
            <person name="Virtaneva K."/>
            <person name="Barbian K."/>
            <person name="Babar A."/>
            <person name="Rosenke K."/>
        </authorList>
    </citation>
    <scope>NUCLEOTIDE SEQUENCE</scope>
    <source>
        <strain evidence="1">86</strain>
    </source>
</reference>